<dbReference type="Pfam" id="PF03544">
    <property type="entry name" value="TonB_C"/>
    <property type="match status" value="1"/>
</dbReference>
<evidence type="ECO:0000256" key="1">
    <source>
        <dbReference type="ARBA" id="ARBA00004167"/>
    </source>
</evidence>
<name>A0A1M6QKD6_REIAG</name>
<feature type="chain" id="PRO_5012432333" evidence="8">
    <location>
        <begin position="24"/>
        <end position="328"/>
    </location>
</feature>
<keyword evidence="6" id="KW-0472">Membrane</keyword>
<dbReference type="InterPro" id="IPR011990">
    <property type="entry name" value="TPR-like_helical_dom_sf"/>
</dbReference>
<evidence type="ECO:0000313" key="11">
    <source>
        <dbReference type="Proteomes" id="UP000184474"/>
    </source>
</evidence>
<dbReference type="Pfam" id="PF13181">
    <property type="entry name" value="TPR_8"/>
    <property type="match status" value="1"/>
</dbReference>
<dbReference type="PANTHER" id="PTHR44858:SF1">
    <property type="entry name" value="UDP-N-ACETYLGLUCOSAMINE--PEPTIDE N-ACETYLGLUCOSAMINYLTRANSFERASE SPINDLY-RELATED"/>
    <property type="match status" value="1"/>
</dbReference>
<evidence type="ECO:0000259" key="9">
    <source>
        <dbReference type="PROSITE" id="PS52015"/>
    </source>
</evidence>
<evidence type="ECO:0000256" key="8">
    <source>
        <dbReference type="SAM" id="SignalP"/>
    </source>
</evidence>
<dbReference type="RefSeq" id="WP_073122463.1">
    <property type="nucleotide sequence ID" value="NZ_FRAA01000003.1"/>
</dbReference>
<reference evidence="11" key="1">
    <citation type="submission" date="2016-11" db="EMBL/GenBank/DDBJ databases">
        <authorList>
            <person name="Varghese N."/>
            <person name="Submissions S."/>
        </authorList>
    </citation>
    <scope>NUCLEOTIDE SEQUENCE [LARGE SCALE GENOMIC DNA]</scope>
    <source>
        <strain evidence="11">DSM 26134</strain>
    </source>
</reference>
<gene>
    <name evidence="10" type="ORF">SAMN04488028_103359</name>
</gene>
<dbReference type="InterPro" id="IPR037682">
    <property type="entry name" value="TonB_C"/>
</dbReference>
<dbReference type="NCBIfam" id="TIGR01352">
    <property type="entry name" value="tonB_Cterm"/>
    <property type="match status" value="1"/>
</dbReference>
<feature type="domain" description="TonB C-terminal" evidence="9">
    <location>
        <begin position="238"/>
        <end position="328"/>
    </location>
</feature>
<dbReference type="STRING" id="156994.SAMN04488028_103359"/>
<dbReference type="Gene3D" id="3.30.1150.10">
    <property type="match status" value="1"/>
</dbReference>
<dbReference type="InterPro" id="IPR006260">
    <property type="entry name" value="TonB/TolA_C"/>
</dbReference>
<dbReference type="SMART" id="SM00028">
    <property type="entry name" value="TPR"/>
    <property type="match status" value="5"/>
</dbReference>
<keyword evidence="3" id="KW-0677">Repeat</keyword>
<accession>A0A1M6QKD6</accession>
<feature type="repeat" description="TPR" evidence="7">
    <location>
        <begin position="22"/>
        <end position="55"/>
    </location>
</feature>
<dbReference type="Gene3D" id="1.25.40.10">
    <property type="entry name" value="Tetratricopeptide repeat domain"/>
    <property type="match status" value="2"/>
</dbReference>
<dbReference type="Pfam" id="PF13431">
    <property type="entry name" value="TPR_17"/>
    <property type="match status" value="1"/>
</dbReference>
<keyword evidence="11" id="KW-1185">Reference proteome</keyword>
<dbReference type="SUPFAM" id="SSF74653">
    <property type="entry name" value="TolA/TonB C-terminal domain"/>
    <property type="match status" value="1"/>
</dbReference>
<evidence type="ECO:0000256" key="4">
    <source>
        <dbReference type="ARBA" id="ARBA00022803"/>
    </source>
</evidence>
<organism evidence="10 11">
    <name type="scientific">Reichenbachiella agariperforans</name>
    <dbReference type="NCBI Taxonomy" id="156994"/>
    <lineage>
        <taxon>Bacteria</taxon>
        <taxon>Pseudomonadati</taxon>
        <taxon>Bacteroidota</taxon>
        <taxon>Cytophagia</taxon>
        <taxon>Cytophagales</taxon>
        <taxon>Reichenbachiellaceae</taxon>
        <taxon>Reichenbachiella</taxon>
    </lineage>
</organism>
<dbReference type="EMBL" id="FRAA01000003">
    <property type="protein sequence ID" value="SHK20570.1"/>
    <property type="molecule type" value="Genomic_DNA"/>
</dbReference>
<evidence type="ECO:0000256" key="7">
    <source>
        <dbReference type="PROSITE-ProRule" id="PRU00339"/>
    </source>
</evidence>
<dbReference type="Pfam" id="PF13432">
    <property type="entry name" value="TPR_16"/>
    <property type="match status" value="1"/>
</dbReference>
<dbReference type="Proteomes" id="UP000184474">
    <property type="component" value="Unassembled WGS sequence"/>
</dbReference>
<dbReference type="AlphaFoldDB" id="A0A1M6QKD6"/>
<dbReference type="PROSITE" id="PS52015">
    <property type="entry name" value="TONB_CTD"/>
    <property type="match status" value="1"/>
</dbReference>
<dbReference type="InterPro" id="IPR050498">
    <property type="entry name" value="Ycf3"/>
</dbReference>
<comment type="subcellular location">
    <subcellularLocation>
        <location evidence="1">Membrane</location>
        <topology evidence="1">Single-pass membrane protein</topology>
    </subcellularLocation>
</comment>
<evidence type="ECO:0000313" key="10">
    <source>
        <dbReference type="EMBL" id="SHK20570.1"/>
    </source>
</evidence>
<proteinExistence type="predicted"/>
<dbReference type="InterPro" id="IPR019734">
    <property type="entry name" value="TPR_rpt"/>
</dbReference>
<evidence type="ECO:0000256" key="3">
    <source>
        <dbReference type="ARBA" id="ARBA00022737"/>
    </source>
</evidence>
<dbReference type="GO" id="GO:0055085">
    <property type="term" value="P:transmembrane transport"/>
    <property type="evidence" value="ECO:0007669"/>
    <property type="project" value="InterPro"/>
</dbReference>
<sequence length="328" mass="37647">MYKKKYCFKALIVLFLISNQLVAQKSKLGWELIKQQNFSDALLEFDQSIELNPNDTSSYIGRARCYLMIGDYNSAEENITKVLVNQDKRADLLFLAGNIYFQVKEYNKAIEHYTGAIENNKPGKHFVSQLDLYYNRGNALLNMEKYNEARDDFIKAIIEGDKSADVHLKISEIFHEIGNKKGACDYYQKAIKLDSTSLNQIIYEYCSKTDTLNLGAITKPNDTTEIYDIVDVKPLPMDGMRGFYRYLGVNMRYPEDAIKRRIEGRVFVQFIVNRDGSLSDVRAIKGIGGSCDQEAVRIVKNAQTWYPAINKGELARTRMILPIEFNIK</sequence>
<evidence type="ECO:0000256" key="2">
    <source>
        <dbReference type="ARBA" id="ARBA00022692"/>
    </source>
</evidence>
<feature type="signal peptide" evidence="8">
    <location>
        <begin position="1"/>
        <end position="23"/>
    </location>
</feature>
<feature type="repeat" description="TPR" evidence="7">
    <location>
        <begin position="90"/>
        <end position="123"/>
    </location>
</feature>
<protein>
    <submittedName>
        <fullName evidence="10">TonB family C-terminal domain-containing protein</fullName>
    </submittedName>
</protein>
<keyword evidence="4 7" id="KW-0802">TPR repeat</keyword>
<evidence type="ECO:0000256" key="5">
    <source>
        <dbReference type="ARBA" id="ARBA00022989"/>
    </source>
</evidence>
<dbReference type="GO" id="GO:0016020">
    <property type="term" value="C:membrane"/>
    <property type="evidence" value="ECO:0007669"/>
    <property type="project" value="UniProtKB-SubCell"/>
</dbReference>
<keyword evidence="2" id="KW-0812">Transmembrane</keyword>
<dbReference type="PROSITE" id="PS50005">
    <property type="entry name" value="TPR"/>
    <property type="match status" value="3"/>
</dbReference>
<dbReference type="SUPFAM" id="SSF48452">
    <property type="entry name" value="TPR-like"/>
    <property type="match status" value="1"/>
</dbReference>
<keyword evidence="8" id="KW-0732">Signal</keyword>
<dbReference type="PANTHER" id="PTHR44858">
    <property type="entry name" value="TETRATRICOPEPTIDE REPEAT PROTEIN 6"/>
    <property type="match status" value="1"/>
</dbReference>
<keyword evidence="5" id="KW-1133">Transmembrane helix</keyword>
<evidence type="ECO:0000256" key="6">
    <source>
        <dbReference type="ARBA" id="ARBA00023136"/>
    </source>
</evidence>
<feature type="repeat" description="TPR" evidence="7">
    <location>
        <begin position="164"/>
        <end position="197"/>
    </location>
</feature>